<accession>A0A0A0I172</accession>
<sequence>MKINKNNTSLEMEEMVATQLHSWELVLRRKNLVQSTIDRKIKNITDFYIHLMQLRKNHNKITKDTVSQIAFEYVRDGYFSEDNIDNTGSYGYRRNIFYNIKEGFNYIYEGVFNKKEVIKELNEKQKEHLDEISQNKFFRVTGIKDDKETLQTKLIEELGIKVYFDKDNLPYVYSHELAENLNIQNKHIREKLHKLLDEKDGRNFDTPLKYSNFNALEDVYINSQNKKQPTFRLYKDMLYLYLMDTTGQGTKRLDILKFKMKYIDAFNYIEHEYNRLLKEYANLKDSFLTMFNDIRKRNRDLLITEHNKKAMKRKAS</sequence>
<gene>
    <name evidence="1" type="ORF">Z955_15550</name>
</gene>
<evidence type="ECO:0000313" key="1">
    <source>
        <dbReference type="EMBL" id="KGM93380.1"/>
    </source>
</evidence>
<dbReference type="Pfam" id="PF09669">
    <property type="entry name" value="Phage_pRha"/>
    <property type="match status" value="1"/>
</dbReference>
<reference evidence="1 2" key="1">
    <citation type="submission" date="2014-01" db="EMBL/GenBank/DDBJ databases">
        <title>Plasmidome dynamics in the species complex Clostridium novyi sensu lato converts strains of independent lineages into distinctly different pathogens.</title>
        <authorList>
            <person name="Skarin H."/>
            <person name="Segerman B."/>
        </authorList>
    </citation>
    <scope>NUCLEOTIDE SEQUENCE [LARGE SCALE GENOMIC DNA]</scope>
    <source>
        <strain evidence="1 2">DC5</strain>
    </source>
</reference>
<evidence type="ECO:0000313" key="2">
    <source>
        <dbReference type="Proteomes" id="UP000030014"/>
    </source>
</evidence>
<organism evidence="1 2">
    <name type="scientific">Clostridium botulinum C/D str. DC5</name>
    <dbReference type="NCBI Taxonomy" id="1443128"/>
    <lineage>
        <taxon>Bacteria</taxon>
        <taxon>Bacillati</taxon>
        <taxon>Bacillota</taxon>
        <taxon>Clostridia</taxon>
        <taxon>Eubacteriales</taxon>
        <taxon>Clostridiaceae</taxon>
        <taxon>Clostridium</taxon>
    </lineage>
</organism>
<dbReference type="EMBL" id="JDRY01000170">
    <property type="protein sequence ID" value="KGM93380.1"/>
    <property type="molecule type" value="Genomic_DNA"/>
</dbReference>
<name>A0A0A0I172_CLOBO</name>
<comment type="caution">
    <text evidence="1">The sequence shown here is derived from an EMBL/GenBank/DDBJ whole genome shotgun (WGS) entry which is preliminary data.</text>
</comment>
<protein>
    <submittedName>
        <fullName evidence="1">Uncharacterized protein</fullName>
    </submittedName>
</protein>
<dbReference type="Proteomes" id="UP000030014">
    <property type="component" value="Unassembled WGS sequence"/>
</dbReference>
<dbReference type="RefSeq" id="WP_039260188.1">
    <property type="nucleotide sequence ID" value="NZ_JDRY01000170.1"/>
</dbReference>
<dbReference type="InterPro" id="IPR014054">
    <property type="entry name" value="Phage_regulatory_Rha"/>
</dbReference>
<proteinExistence type="predicted"/>
<dbReference type="AlphaFoldDB" id="A0A0A0I172"/>